<dbReference type="Proteomes" id="UP000239156">
    <property type="component" value="Unassembled WGS sequence"/>
</dbReference>
<evidence type="ECO:0000313" key="15">
    <source>
        <dbReference type="Proteomes" id="UP000239156"/>
    </source>
</evidence>
<evidence type="ECO:0000256" key="9">
    <source>
        <dbReference type="ARBA" id="ARBA00077143"/>
    </source>
</evidence>
<keyword evidence="15" id="KW-1185">Reference proteome</keyword>
<protein>
    <recommendedName>
        <fullName evidence="7">tRNA (guanine(26)-N(2))-dimethyltransferase</fullName>
        <ecNumber evidence="7">2.1.1.216</ecNumber>
    </recommendedName>
    <alternativeName>
        <fullName evidence="10">tRNA 2,2-dimethylguanosine-26 methyltransferase</fullName>
    </alternativeName>
    <alternativeName>
        <fullName evidence="9">tRNA(guanine-26,N(2)-N(2)) methyltransferase</fullName>
    </alternativeName>
    <alternativeName>
        <fullName evidence="11">tRNA(m(2,2)G26)dimethyltransferase</fullName>
    </alternativeName>
</protein>
<evidence type="ECO:0000256" key="4">
    <source>
        <dbReference type="ARBA" id="ARBA00022691"/>
    </source>
</evidence>
<dbReference type="NCBIfam" id="TIGR00308">
    <property type="entry name" value="TRM1"/>
    <property type="match status" value="1"/>
</dbReference>
<comment type="catalytic activity">
    <reaction evidence="8">
        <text>guanosine(26) in tRNA + 2 S-adenosyl-L-methionine = N(2)-dimethylguanosine(26) in tRNA + 2 S-adenosyl-L-homocysteine + 2 H(+)</text>
        <dbReference type="Rhea" id="RHEA:43140"/>
        <dbReference type="Rhea" id="RHEA-COMP:10359"/>
        <dbReference type="Rhea" id="RHEA-COMP:10360"/>
        <dbReference type="ChEBI" id="CHEBI:15378"/>
        <dbReference type="ChEBI" id="CHEBI:57856"/>
        <dbReference type="ChEBI" id="CHEBI:59789"/>
        <dbReference type="ChEBI" id="CHEBI:74269"/>
        <dbReference type="ChEBI" id="CHEBI:74513"/>
        <dbReference type="EC" id="2.1.1.216"/>
    </reaction>
</comment>
<accession>A0A2S4W126</accession>
<evidence type="ECO:0000256" key="10">
    <source>
        <dbReference type="ARBA" id="ARBA00082896"/>
    </source>
</evidence>
<evidence type="ECO:0000256" key="11">
    <source>
        <dbReference type="ARBA" id="ARBA00083299"/>
    </source>
</evidence>
<evidence type="ECO:0000256" key="12">
    <source>
        <dbReference type="PROSITE-ProRule" id="PRU00958"/>
    </source>
</evidence>
<dbReference type="GO" id="GO:0002940">
    <property type="term" value="P:tRNA N2-guanine methylation"/>
    <property type="evidence" value="ECO:0007669"/>
    <property type="project" value="TreeGrafter"/>
</dbReference>
<dbReference type="PANTHER" id="PTHR10631">
    <property type="entry name" value="N 2 ,N 2 -DIMETHYLGUANOSINE TRNA METHYLTRANSFERASE"/>
    <property type="match status" value="1"/>
</dbReference>
<dbReference type="Gene3D" id="3.30.56.70">
    <property type="entry name" value="N2,N2-dimethylguanosine tRNA methyltransferase, C-terminal domain"/>
    <property type="match status" value="1"/>
</dbReference>
<dbReference type="VEuPathDB" id="FungiDB:PSTT_02046"/>
<reference evidence="14" key="1">
    <citation type="submission" date="2017-12" db="EMBL/GenBank/DDBJ databases">
        <title>Gene loss provides genomic basis for host adaptation in cereal stripe rust fungi.</title>
        <authorList>
            <person name="Xia C."/>
        </authorList>
    </citation>
    <scope>NUCLEOTIDE SEQUENCE [LARGE SCALE GENOMIC DNA]</scope>
    <source>
        <strain evidence="14">93-210</strain>
    </source>
</reference>
<feature type="compositionally biased region" description="Polar residues" evidence="13">
    <location>
        <begin position="100"/>
        <end position="120"/>
    </location>
</feature>
<sequence length="698" mass="76442">MNQIRRLFSINRIMDNFPQPPAGYQAHQEASTQILIKITEESAAQPSEAFINPVQEYNRDLSISAIKAWSSIRNQELESKWIKSKNSRTKKRGPSDSNHELINSNKIKQAESDQPVTQDTPVDVTDQSTQQPTPPPAASEDPPNNTKNTYKFQPQKFSALEALSATGLRAIRYAKEIPSLKSILANDLSPSAVKLIKANITHNGLDPAEPASQEGRVKVNQGDACDLMYSHCQPSHQFDVVDLDPYGTAAPFIDAAVQCVRDGGLLCVTCTDLAVLAGSAYPEKCFSNYGGTSMRAEYSHEYALRQVIHSLASSASRYGKQIEPLLSLSIDFYVRIFVRVSHSPAEVKKCITNTAIVYVCSGCSAFHFQSMGRANTKPTKAGRGTNVSYQNALGPPMSSGSDCEECGGKFHVAGPLWSGPLHDPNFCDKILEVQADDTPLKTVERIRGMDGLAKTGYQELPESPFFFTPAKLSGIFKCSSPSLNTVGSAILNGGYSISRSHCQPGSIKTDAPRAFIHDLMKAWIDSQKTSTTTTTTTLEKKDSLIADTKADVISTTETSPQVNGHGQDNLGDGAKDEHVGEADEKVVEEVEVNQDDKVMDVKTQPEKVEEATTNNNQDPNIISAERASEILEACRIHGAKHSSNPRLMSLLISRPPRYQIDLKYNKLVEKALLTSLKIVRYQSNPTPNWGPKARAIKK</sequence>
<name>A0A2S4W126_9BASI</name>
<dbReference type="FunFam" id="3.30.56.70:FF:000001">
    <property type="entry name" value="tRNA (guanine(26)-N(2))-dimethyltransferase"/>
    <property type="match status" value="1"/>
</dbReference>
<dbReference type="GO" id="GO:0000049">
    <property type="term" value="F:tRNA binding"/>
    <property type="evidence" value="ECO:0007669"/>
    <property type="project" value="UniProtKB-UniRule"/>
</dbReference>
<dbReference type="CDD" id="cd02440">
    <property type="entry name" value="AdoMet_MTases"/>
    <property type="match status" value="1"/>
</dbReference>
<feature type="compositionally biased region" description="Low complexity" evidence="13">
    <location>
        <begin position="122"/>
        <end position="131"/>
    </location>
</feature>
<evidence type="ECO:0000256" key="8">
    <source>
        <dbReference type="ARBA" id="ARBA00051897"/>
    </source>
</evidence>
<dbReference type="InterPro" id="IPR002905">
    <property type="entry name" value="Trm1"/>
</dbReference>
<dbReference type="GO" id="GO:0160104">
    <property type="term" value="F:tRNA (guanine(26)-N2)-dimethyltransferase activity"/>
    <property type="evidence" value="ECO:0007669"/>
    <property type="project" value="UniProtKB-EC"/>
</dbReference>
<evidence type="ECO:0000256" key="5">
    <source>
        <dbReference type="ARBA" id="ARBA00022694"/>
    </source>
</evidence>
<keyword evidence="5 12" id="KW-0819">tRNA processing</keyword>
<dbReference type="PROSITE" id="PS51626">
    <property type="entry name" value="SAM_MT_TRM1"/>
    <property type="match status" value="1"/>
</dbReference>
<evidence type="ECO:0000256" key="7">
    <source>
        <dbReference type="ARBA" id="ARBA00039099"/>
    </source>
</evidence>
<keyword evidence="4 12" id="KW-0949">S-adenosyl-L-methionine</keyword>
<dbReference type="Pfam" id="PF02005">
    <property type="entry name" value="TRM"/>
    <property type="match status" value="1"/>
</dbReference>
<evidence type="ECO:0000256" key="1">
    <source>
        <dbReference type="ARBA" id="ARBA00022555"/>
    </source>
</evidence>
<keyword evidence="3 12" id="KW-0808">Transferase</keyword>
<keyword evidence="1 12" id="KW-0820">tRNA-binding</keyword>
<dbReference type="Gene3D" id="3.40.50.150">
    <property type="entry name" value="Vaccinia Virus protein VP39"/>
    <property type="match status" value="1"/>
</dbReference>
<dbReference type="InterPro" id="IPR042296">
    <property type="entry name" value="tRNA_met_Trm1_C"/>
</dbReference>
<gene>
    <name evidence="14" type="ORF">PSTT_02046</name>
</gene>
<keyword evidence="6 12" id="KW-0694">RNA-binding</keyword>
<evidence type="ECO:0000256" key="6">
    <source>
        <dbReference type="ARBA" id="ARBA00022884"/>
    </source>
</evidence>
<evidence type="ECO:0000313" key="14">
    <source>
        <dbReference type="EMBL" id="POW15451.1"/>
    </source>
</evidence>
<comment type="similarity">
    <text evidence="12">Belongs to the class I-like SAM-binding methyltransferase superfamily. Trm1 family.</text>
</comment>
<dbReference type="EMBL" id="PKSL01000012">
    <property type="protein sequence ID" value="POW15451.1"/>
    <property type="molecule type" value="Genomic_DNA"/>
</dbReference>
<dbReference type="InterPro" id="IPR029063">
    <property type="entry name" value="SAM-dependent_MTases_sf"/>
</dbReference>
<dbReference type="SUPFAM" id="SSF53335">
    <property type="entry name" value="S-adenosyl-L-methionine-dependent methyltransferases"/>
    <property type="match status" value="1"/>
</dbReference>
<proteinExistence type="inferred from homology"/>
<dbReference type="FunFam" id="3.40.50.150:FF:000450">
    <property type="entry name" value="N2,N2-dimethylguanosine tRNA methyltransferase, putative"/>
    <property type="match status" value="1"/>
</dbReference>
<organism evidence="14 15">
    <name type="scientific">Puccinia striiformis</name>
    <dbReference type="NCBI Taxonomy" id="27350"/>
    <lineage>
        <taxon>Eukaryota</taxon>
        <taxon>Fungi</taxon>
        <taxon>Dikarya</taxon>
        <taxon>Basidiomycota</taxon>
        <taxon>Pucciniomycotina</taxon>
        <taxon>Pucciniomycetes</taxon>
        <taxon>Pucciniales</taxon>
        <taxon>Pucciniaceae</taxon>
        <taxon>Puccinia</taxon>
    </lineage>
</organism>
<evidence type="ECO:0000256" key="13">
    <source>
        <dbReference type="SAM" id="MobiDB-lite"/>
    </source>
</evidence>
<keyword evidence="2 12" id="KW-0489">Methyltransferase</keyword>
<dbReference type="AlphaFoldDB" id="A0A2S4W126"/>
<dbReference type="GO" id="GO:0005634">
    <property type="term" value="C:nucleus"/>
    <property type="evidence" value="ECO:0007669"/>
    <property type="project" value="TreeGrafter"/>
</dbReference>
<dbReference type="EC" id="2.1.1.216" evidence="7"/>
<feature type="compositionally biased region" description="Basic residues" evidence="13">
    <location>
        <begin position="83"/>
        <end position="92"/>
    </location>
</feature>
<evidence type="ECO:0000256" key="3">
    <source>
        <dbReference type="ARBA" id="ARBA00022679"/>
    </source>
</evidence>
<feature type="region of interest" description="Disordered" evidence="13">
    <location>
        <begin position="83"/>
        <end position="150"/>
    </location>
</feature>
<dbReference type="VEuPathDB" id="FungiDB:PSHT_16339"/>
<dbReference type="PANTHER" id="PTHR10631:SF3">
    <property type="entry name" value="TRNA (GUANINE(26)-N(2))-DIMETHYLTRANSFERASE"/>
    <property type="match status" value="1"/>
</dbReference>
<evidence type="ECO:0000256" key="2">
    <source>
        <dbReference type="ARBA" id="ARBA00022603"/>
    </source>
</evidence>
<comment type="caution">
    <text evidence="14">The sequence shown here is derived from an EMBL/GenBank/DDBJ whole genome shotgun (WGS) entry which is preliminary data.</text>
</comment>